<keyword evidence="3" id="KW-0804">Transcription</keyword>
<evidence type="ECO:0000256" key="1">
    <source>
        <dbReference type="ARBA" id="ARBA00023015"/>
    </source>
</evidence>
<dbReference type="OrthoDB" id="9800966at2"/>
<protein>
    <recommendedName>
        <fullName evidence="4">HTH hxlR-type domain-containing protein</fullName>
    </recommendedName>
</protein>
<dbReference type="Proteomes" id="UP000063699">
    <property type="component" value="Chromosome"/>
</dbReference>
<dbReference type="InterPro" id="IPR036388">
    <property type="entry name" value="WH-like_DNA-bd_sf"/>
</dbReference>
<dbReference type="RefSeq" id="WP_054293895.1">
    <property type="nucleotide sequence ID" value="NZ_CP012752.1"/>
</dbReference>
<dbReference type="InterPro" id="IPR002577">
    <property type="entry name" value="HTH_HxlR"/>
</dbReference>
<name>A0A0N7F4P4_9PSEU</name>
<evidence type="ECO:0000313" key="5">
    <source>
        <dbReference type="EMBL" id="ALG11999.1"/>
    </source>
</evidence>
<keyword evidence="6" id="KW-1185">Reference proteome</keyword>
<gene>
    <name evidence="5" type="ORF">AOZ06_38610</name>
</gene>
<evidence type="ECO:0000256" key="3">
    <source>
        <dbReference type="ARBA" id="ARBA00023163"/>
    </source>
</evidence>
<sequence>MSEPYDKGDTFCPSYHHAVEMIGKRWSGVILRELLLGASRYSQLRSAIPSLTDKMLAARLQELEAEGMVTRTVVDSVPVRVEYALTDKGRDLEATITVLSEWADRWYPDGPDRPV</sequence>
<dbReference type="Gene3D" id="1.10.10.10">
    <property type="entry name" value="Winged helix-like DNA-binding domain superfamily/Winged helix DNA-binding domain"/>
    <property type="match status" value="1"/>
</dbReference>
<organism evidence="5 6">
    <name type="scientific">Kibdelosporangium phytohabitans</name>
    <dbReference type="NCBI Taxonomy" id="860235"/>
    <lineage>
        <taxon>Bacteria</taxon>
        <taxon>Bacillati</taxon>
        <taxon>Actinomycetota</taxon>
        <taxon>Actinomycetes</taxon>
        <taxon>Pseudonocardiales</taxon>
        <taxon>Pseudonocardiaceae</taxon>
        <taxon>Kibdelosporangium</taxon>
    </lineage>
</organism>
<keyword evidence="2" id="KW-0238">DNA-binding</keyword>
<dbReference type="InterPro" id="IPR036390">
    <property type="entry name" value="WH_DNA-bd_sf"/>
</dbReference>
<accession>A0A0N7F4P4</accession>
<proteinExistence type="predicted"/>
<feature type="domain" description="HTH hxlR-type" evidence="4">
    <location>
        <begin position="12"/>
        <end position="111"/>
    </location>
</feature>
<evidence type="ECO:0000256" key="2">
    <source>
        <dbReference type="ARBA" id="ARBA00023125"/>
    </source>
</evidence>
<evidence type="ECO:0000313" key="6">
    <source>
        <dbReference type="Proteomes" id="UP000063699"/>
    </source>
</evidence>
<dbReference type="KEGG" id="kphy:AOZ06_38610"/>
<dbReference type="EMBL" id="CP012752">
    <property type="protein sequence ID" value="ALG11999.1"/>
    <property type="molecule type" value="Genomic_DNA"/>
</dbReference>
<dbReference type="AlphaFoldDB" id="A0A0N7F4P4"/>
<dbReference type="SUPFAM" id="SSF46785">
    <property type="entry name" value="Winged helix' DNA-binding domain"/>
    <property type="match status" value="1"/>
</dbReference>
<evidence type="ECO:0000259" key="4">
    <source>
        <dbReference type="PROSITE" id="PS51118"/>
    </source>
</evidence>
<dbReference type="Pfam" id="PF01638">
    <property type="entry name" value="HxlR"/>
    <property type="match status" value="1"/>
</dbReference>
<dbReference type="PANTHER" id="PTHR33204:SF37">
    <property type="entry name" value="HTH-TYPE TRANSCRIPTIONAL REGULATOR YODB"/>
    <property type="match status" value="1"/>
</dbReference>
<dbReference type="PANTHER" id="PTHR33204">
    <property type="entry name" value="TRANSCRIPTIONAL REGULATOR, MARR FAMILY"/>
    <property type="match status" value="1"/>
</dbReference>
<keyword evidence="1" id="KW-0805">Transcription regulation</keyword>
<dbReference type="STRING" id="860235.AOZ06_38610"/>
<dbReference type="PROSITE" id="PS51118">
    <property type="entry name" value="HTH_HXLR"/>
    <property type="match status" value="1"/>
</dbReference>
<dbReference type="GO" id="GO:0003677">
    <property type="term" value="F:DNA binding"/>
    <property type="evidence" value="ECO:0007669"/>
    <property type="project" value="UniProtKB-KW"/>
</dbReference>
<reference evidence="5 6" key="1">
    <citation type="submission" date="2015-07" db="EMBL/GenBank/DDBJ databases">
        <title>Genome sequencing of Kibdelosporangium phytohabitans.</title>
        <authorList>
            <person name="Qin S."/>
            <person name="Xing K."/>
        </authorList>
    </citation>
    <scope>NUCLEOTIDE SEQUENCE [LARGE SCALE GENOMIC DNA]</scope>
    <source>
        <strain evidence="5 6">KLBMP1111</strain>
    </source>
</reference>